<dbReference type="PANTHER" id="PTHR30349:SF91">
    <property type="entry name" value="INTA PROTEIN"/>
    <property type="match status" value="1"/>
</dbReference>
<accession>A0A644YLI0</accession>
<gene>
    <name evidence="6" type="primary">xerC_116</name>
    <name evidence="6" type="ORF">SDC9_75259</name>
</gene>
<dbReference type="InterPro" id="IPR013762">
    <property type="entry name" value="Integrase-like_cat_sf"/>
</dbReference>
<dbReference type="Pfam" id="PF00589">
    <property type="entry name" value="Phage_integrase"/>
    <property type="match status" value="1"/>
</dbReference>
<proteinExistence type="predicted"/>
<protein>
    <submittedName>
        <fullName evidence="6">Tyrosine recombinase XerC</fullName>
    </submittedName>
</protein>
<reference evidence="6" key="1">
    <citation type="submission" date="2019-08" db="EMBL/GenBank/DDBJ databases">
        <authorList>
            <person name="Kucharzyk K."/>
            <person name="Murdoch R.W."/>
            <person name="Higgins S."/>
            <person name="Loffler F."/>
        </authorList>
    </citation>
    <scope>NUCLEOTIDE SEQUENCE</scope>
</reference>
<feature type="domain" description="Core-binding (CB)" evidence="5">
    <location>
        <begin position="82"/>
        <end position="189"/>
    </location>
</feature>
<dbReference type="Gene3D" id="1.10.150.130">
    <property type="match status" value="1"/>
</dbReference>
<evidence type="ECO:0000256" key="2">
    <source>
        <dbReference type="ARBA" id="ARBA00023125"/>
    </source>
</evidence>
<dbReference type="PANTHER" id="PTHR30349">
    <property type="entry name" value="PHAGE INTEGRASE-RELATED"/>
    <property type="match status" value="1"/>
</dbReference>
<evidence type="ECO:0000256" key="1">
    <source>
        <dbReference type="ARBA" id="ARBA00022908"/>
    </source>
</evidence>
<dbReference type="GO" id="GO:0003677">
    <property type="term" value="F:DNA binding"/>
    <property type="evidence" value="ECO:0007669"/>
    <property type="project" value="UniProtKB-KW"/>
</dbReference>
<dbReference type="GO" id="GO:0006310">
    <property type="term" value="P:DNA recombination"/>
    <property type="evidence" value="ECO:0007669"/>
    <property type="project" value="UniProtKB-KW"/>
</dbReference>
<dbReference type="PROSITE" id="PS51898">
    <property type="entry name" value="TYR_RECOMBINASE"/>
    <property type="match status" value="1"/>
</dbReference>
<dbReference type="GO" id="GO:0015074">
    <property type="term" value="P:DNA integration"/>
    <property type="evidence" value="ECO:0007669"/>
    <property type="project" value="UniProtKB-KW"/>
</dbReference>
<keyword evidence="3" id="KW-0233">DNA recombination</keyword>
<evidence type="ECO:0000256" key="3">
    <source>
        <dbReference type="ARBA" id="ARBA00023172"/>
    </source>
</evidence>
<dbReference type="CDD" id="cd01189">
    <property type="entry name" value="INT_ICEBs1_C_like"/>
    <property type="match status" value="1"/>
</dbReference>
<comment type="caution">
    <text evidence="6">The sequence shown here is derived from an EMBL/GenBank/DDBJ whole genome shotgun (WGS) entry which is preliminary data.</text>
</comment>
<dbReference type="InterPro" id="IPR011010">
    <property type="entry name" value="DNA_brk_join_enz"/>
</dbReference>
<evidence type="ECO:0000259" key="4">
    <source>
        <dbReference type="PROSITE" id="PS51898"/>
    </source>
</evidence>
<dbReference type="InterPro" id="IPR050090">
    <property type="entry name" value="Tyrosine_recombinase_XerCD"/>
</dbReference>
<dbReference type="EMBL" id="VSSQ01005332">
    <property type="protein sequence ID" value="MPM28731.1"/>
    <property type="molecule type" value="Genomic_DNA"/>
</dbReference>
<dbReference type="SUPFAM" id="SSF56349">
    <property type="entry name" value="DNA breaking-rejoining enzymes"/>
    <property type="match status" value="1"/>
</dbReference>
<evidence type="ECO:0000259" key="5">
    <source>
        <dbReference type="PROSITE" id="PS51900"/>
    </source>
</evidence>
<keyword evidence="1" id="KW-0229">DNA integration</keyword>
<dbReference type="AlphaFoldDB" id="A0A644YLI0"/>
<dbReference type="InterPro" id="IPR004107">
    <property type="entry name" value="Integrase_SAM-like_N"/>
</dbReference>
<dbReference type="InterPro" id="IPR044068">
    <property type="entry name" value="CB"/>
</dbReference>
<keyword evidence="2" id="KW-0238">DNA-binding</keyword>
<dbReference type="Gene3D" id="1.10.443.10">
    <property type="entry name" value="Intergrase catalytic core"/>
    <property type="match status" value="1"/>
</dbReference>
<feature type="domain" description="Tyr recombinase" evidence="4">
    <location>
        <begin position="210"/>
        <end position="417"/>
    </location>
</feature>
<dbReference type="Pfam" id="PF14659">
    <property type="entry name" value="Phage_int_SAM_3"/>
    <property type="match status" value="1"/>
</dbReference>
<dbReference type="PROSITE" id="PS51900">
    <property type="entry name" value="CB"/>
    <property type="match status" value="1"/>
</dbReference>
<dbReference type="InterPro" id="IPR002104">
    <property type="entry name" value="Integrase_catalytic"/>
</dbReference>
<organism evidence="6">
    <name type="scientific">bioreactor metagenome</name>
    <dbReference type="NCBI Taxonomy" id="1076179"/>
    <lineage>
        <taxon>unclassified sequences</taxon>
        <taxon>metagenomes</taxon>
        <taxon>ecological metagenomes</taxon>
    </lineage>
</organism>
<dbReference type="InterPro" id="IPR010998">
    <property type="entry name" value="Integrase_recombinase_N"/>
</dbReference>
<evidence type="ECO:0000313" key="6">
    <source>
        <dbReference type="EMBL" id="MPM28731.1"/>
    </source>
</evidence>
<sequence length="427" mass="48045">MPRKTKMSRAANGTGTIRKKTIVRNGKKYTYWEARVTVGFDLGSGNQIQHSYTGKTQKEVREKLQAAAVAITEGDYSEPSRLTLSEWLDIWLQDYMADKKYLTCKDYRAQVAVHIKPALGSVKLSDLAPHMIQHFYNDLLVKGKAVVKRDENGKIERKGGKPLYESAPMSAKSVRNVHGVLTKALSTAVSIGYLRSNPADKVTLPRIERKELSPLDDSHVKAFLEVAEKDAFGIMLMVILFTGLRESEAIGLTWDCVDFEAGVLKINKQLIKRKQDDGGPMLASTKNGKVRTIKPAPFVIKLLKRQHTEQTMQRLQKGEKWEGWKTEEERRTALVFTTSAGHYISPTSIRYHFKKLAVDIGVPECRVHDLRHTFAVLSLQNGDDIKTVQDALGHATAAFTLDVYGHVSERMKDDSASRMQAYIEKIE</sequence>
<name>A0A644YLI0_9ZZZZ</name>